<keyword evidence="9 11" id="KW-1015">Disulfide bond</keyword>
<dbReference type="PROSITE" id="PS00010">
    <property type="entry name" value="ASX_HYDROXYL"/>
    <property type="match status" value="4"/>
</dbReference>
<sequence length="1092" mass="123917">MWCIHLFVFLTTVVCAVSANFYDIFRPCCHEGAQWSSASGRCDNYPAPVFNISDNDQAACLAIIEVCCMKQTHLQTCEDGKQTALENQVCAIRDSDPGAEQFRECCNCCQLGLVARTATPSCVSPGFGEPCDSKYRECCNGDSGGDNSTTPDEDIDECALFREQVCSHICVNTKVGFYCSCPDGLKLDPSNNRTCMQTEVENKPVYVHIYIIGFSLCTYLNHRFYFLYIFKSQVLVYVHIYIIGFSLCTYLNHRFYFLYIFKSQVLVYVHIYIIGFSLCTYLNHRFYFLYIFKSQVLVYVHIYIIGFSLCTYLNHRFYFLYIFKSQVLVYVHIYITGFIFCTYLNHRFYFMYIFKSQVLVYVHIYIIGFIFCTYLNHRFYFLYIFKSQVLVYVHIYIIGFSLCTYLNHRFYFLYIFKSQVLVYVHIYIIGFRPNGAHDCEYNNPCEQRCVINEESLLQCKCYDGYRLAADKMACEDIDECKEKSATCPGVQMCVNTRGGYTCVTRCPPNLVQNQVTGVCEQGKQHCKTGFLFNAETNKCEGKLYIWCAICMIQMPVCILQMIVFLLEVYIPTLVQVYFLLFSDLNECGLGIDSCDTGARCENTIGSYVCRRERHCGTGYTLDEESQKCIDNDECVLGTHNCNDGYRCQNIQGSFRCVPKPCAKGFRFDPVKAECIAIQCPVGLKPNEAGNCVDINECIEMGETACRRHQKCVNTRGSYHCRNIVNCPAGYEPSETNGCLDVNECERGTHKCETEQQCINKQGTYYCQCPRGMKHDHLGRCVDVDECSYGAAICPTNSHCVNTIGSFKCECSDGLVDDGNDACSDVDECQAEGICQQNCVNVLGSFFCSCNRGYQLRDDKRTCEDIDECTQFGGRGGNNGVCAGRCVNVPGSYKCECPEGWRLKPDGRSCEDVNECSELTAYCPHPESMCFNIRGGYKCPIVRCPDGFIKTNASGQQNSDETRDGQGVVCGRKNCKPSDVACARNKTKTLSWEFLSMPGFDFITAPLTLMTIQTIRYTNKRSTNLHLVILSGNEDKLFATAVNGDSASLLLLRPLNAPTDRELVLCLQNRDKTNQKLISRHVTRVLIFVRDTI</sequence>
<feature type="transmembrane region" description="Helical" evidence="12">
    <location>
        <begin position="543"/>
        <end position="566"/>
    </location>
</feature>
<dbReference type="CDD" id="cd00054">
    <property type="entry name" value="EGF_CA"/>
    <property type="match status" value="5"/>
</dbReference>
<dbReference type="InterPro" id="IPR000742">
    <property type="entry name" value="EGF"/>
</dbReference>
<dbReference type="PROSITE" id="PS01187">
    <property type="entry name" value="EGF_CA"/>
    <property type="match status" value="5"/>
</dbReference>
<evidence type="ECO:0000313" key="16">
    <source>
        <dbReference type="Proteomes" id="UP001497497"/>
    </source>
</evidence>
<name>A0AAV2HAP9_LYMST</name>
<evidence type="ECO:0000256" key="3">
    <source>
        <dbReference type="ARBA" id="ARBA00022525"/>
    </source>
</evidence>
<dbReference type="SMART" id="SM00181">
    <property type="entry name" value="EGF"/>
    <property type="match status" value="11"/>
</dbReference>
<evidence type="ECO:0000256" key="7">
    <source>
        <dbReference type="ARBA" id="ARBA00022737"/>
    </source>
</evidence>
<comment type="subcellular location">
    <subcellularLocation>
        <location evidence="1">Secreted</location>
        <location evidence="1">Extracellular space</location>
        <location evidence="1">Extracellular matrix</location>
    </subcellularLocation>
</comment>
<dbReference type="PANTHER" id="PTHR24050">
    <property type="entry name" value="PA14 DOMAIN-CONTAINING PROTEIN"/>
    <property type="match status" value="1"/>
</dbReference>
<comment type="similarity">
    <text evidence="2">Belongs to the fibulin family.</text>
</comment>
<dbReference type="AlphaFoldDB" id="A0AAV2HAP9"/>
<evidence type="ECO:0000256" key="13">
    <source>
        <dbReference type="SAM" id="SignalP"/>
    </source>
</evidence>
<evidence type="ECO:0000256" key="11">
    <source>
        <dbReference type="PROSITE-ProRule" id="PRU00076"/>
    </source>
</evidence>
<evidence type="ECO:0000256" key="6">
    <source>
        <dbReference type="ARBA" id="ARBA00022729"/>
    </source>
</evidence>
<feature type="chain" id="PRO_5043830726" description="EGF-like domain-containing protein" evidence="13">
    <location>
        <begin position="19"/>
        <end position="1092"/>
    </location>
</feature>
<keyword evidence="10" id="KW-0325">Glycoprotein</keyword>
<keyword evidence="8" id="KW-0106">Calcium</keyword>
<organism evidence="15 16">
    <name type="scientific">Lymnaea stagnalis</name>
    <name type="common">Great pond snail</name>
    <name type="synonym">Helix stagnalis</name>
    <dbReference type="NCBI Taxonomy" id="6523"/>
    <lineage>
        <taxon>Eukaryota</taxon>
        <taxon>Metazoa</taxon>
        <taxon>Spiralia</taxon>
        <taxon>Lophotrochozoa</taxon>
        <taxon>Mollusca</taxon>
        <taxon>Gastropoda</taxon>
        <taxon>Heterobranchia</taxon>
        <taxon>Euthyneura</taxon>
        <taxon>Panpulmonata</taxon>
        <taxon>Hygrophila</taxon>
        <taxon>Lymnaeoidea</taxon>
        <taxon>Lymnaeidae</taxon>
        <taxon>Lymnaea</taxon>
    </lineage>
</organism>
<dbReference type="InterPro" id="IPR052235">
    <property type="entry name" value="Nephronectin_domain"/>
</dbReference>
<dbReference type="Pfam" id="PF22914">
    <property type="entry name" value="Fibulin_C"/>
    <property type="match status" value="1"/>
</dbReference>
<feature type="transmembrane region" description="Helical" evidence="12">
    <location>
        <begin position="265"/>
        <end position="284"/>
    </location>
</feature>
<feature type="transmembrane region" description="Helical" evidence="12">
    <location>
        <begin position="358"/>
        <end position="377"/>
    </location>
</feature>
<gene>
    <name evidence="15" type="ORF">GSLYS_00003256001</name>
</gene>
<proteinExistence type="inferred from homology"/>
<dbReference type="PROSITE" id="PS50026">
    <property type="entry name" value="EGF_3"/>
    <property type="match status" value="3"/>
</dbReference>
<keyword evidence="6 13" id="KW-0732">Signal</keyword>
<dbReference type="Pfam" id="PF07645">
    <property type="entry name" value="EGF_CA"/>
    <property type="match status" value="7"/>
</dbReference>
<evidence type="ECO:0000256" key="8">
    <source>
        <dbReference type="ARBA" id="ARBA00022837"/>
    </source>
</evidence>
<comment type="caution">
    <text evidence="15">The sequence shown here is derived from an EMBL/GenBank/DDBJ whole genome shotgun (WGS) entry which is preliminary data.</text>
</comment>
<reference evidence="15 16" key="1">
    <citation type="submission" date="2024-04" db="EMBL/GenBank/DDBJ databases">
        <authorList>
            <consortium name="Genoscope - CEA"/>
            <person name="William W."/>
        </authorList>
    </citation>
    <scope>NUCLEOTIDE SEQUENCE [LARGE SCALE GENOMIC DNA]</scope>
</reference>
<evidence type="ECO:0000256" key="2">
    <source>
        <dbReference type="ARBA" id="ARBA00006127"/>
    </source>
</evidence>
<dbReference type="GO" id="GO:0005509">
    <property type="term" value="F:calcium ion binding"/>
    <property type="evidence" value="ECO:0007669"/>
    <property type="project" value="InterPro"/>
</dbReference>
<dbReference type="PROSITE" id="PS01186">
    <property type="entry name" value="EGF_2"/>
    <property type="match status" value="2"/>
</dbReference>
<feature type="domain" description="EGF-like" evidence="14">
    <location>
        <begin position="824"/>
        <end position="863"/>
    </location>
</feature>
<evidence type="ECO:0000256" key="12">
    <source>
        <dbReference type="SAM" id="Phobius"/>
    </source>
</evidence>
<evidence type="ECO:0000256" key="5">
    <source>
        <dbReference type="ARBA" id="ARBA00022536"/>
    </source>
</evidence>
<dbReference type="FunFam" id="2.10.25.10:FF:000240">
    <property type="entry name" value="Vitamin K-dependent protein S"/>
    <property type="match status" value="2"/>
</dbReference>
<dbReference type="Pfam" id="PF12662">
    <property type="entry name" value="cEGF"/>
    <property type="match status" value="2"/>
</dbReference>
<dbReference type="SMART" id="SM00179">
    <property type="entry name" value="EGF_CA"/>
    <property type="match status" value="10"/>
</dbReference>
<feature type="signal peptide" evidence="13">
    <location>
        <begin position="1"/>
        <end position="18"/>
    </location>
</feature>
<dbReference type="InterPro" id="IPR049883">
    <property type="entry name" value="NOTCH1_EGF-like"/>
</dbReference>
<keyword evidence="12" id="KW-1133">Transmembrane helix</keyword>
<dbReference type="EMBL" id="CAXITT010000042">
    <property type="protein sequence ID" value="CAL1529101.1"/>
    <property type="molecule type" value="Genomic_DNA"/>
</dbReference>
<dbReference type="SUPFAM" id="SSF57184">
    <property type="entry name" value="Growth factor receptor domain"/>
    <property type="match status" value="3"/>
</dbReference>
<dbReference type="InterPro" id="IPR055088">
    <property type="entry name" value="Fibulin_C"/>
</dbReference>
<keyword evidence="4" id="KW-0272">Extracellular matrix</keyword>
<dbReference type="Proteomes" id="UP001497497">
    <property type="component" value="Unassembled WGS sequence"/>
</dbReference>
<evidence type="ECO:0000256" key="4">
    <source>
        <dbReference type="ARBA" id="ARBA00022530"/>
    </source>
</evidence>
<feature type="transmembrane region" description="Helical" evidence="12">
    <location>
        <begin position="327"/>
        <end position="346"/>
    </location>
</feature>
<dbReference type="InterPro" id="IPR001881">
    <property type="entry name" value="EGF-like_Ca-bd_dom"/>
</dbReference>
<dbReference type="InterPro" id="IPR009030">
    <property type="entry name" value="Growth_fac_rcpt_cys_sf"/>
</dbReference>
<keyword evidence="7" id="KW-0677">Repeat</keyword>
<dbReference type="InterPro" id="IPR026823">
    <property type="entry name" value="cEGF"/>
</dbReference>
<dbReference type="InterPro" id="IPR000152">
    <property type="entry name" value="EGF-type_Asp/Asn_hydroxyl_site"/>
</dbReference>
<keyword evidence="12" id="KW-0812">Transmembrane</keyword>
<evidence type="ECO:0000256" key="10">
    <source>
        <dbReference type="ARBA" id="ARBA00023180"/>
    </source>
</evidence>
<feature type="transmembrane region" description="Helical" evidence="12">
    <location>
        <begin position="205"/>
        <end position="222"/>
    </location>
</feature>
<keyword evidence="3" id="KW-0964">Secreted</keyword>
<dbReference type="InterPro" id="IPR018097">
    <property type="entry name" value="EGF_Ca-bd_CS"/>
</dbReference>
<dbReference type="FunFam" id="2.10.25.10:FF:000038">
    <property type="entry name" value="Fibrillin 2"/>
    <property type="match status" value="4"/>
</dbReference>
<evidence type="ECO:0000313" key="15">
    <source>
        <dbReference type="EMBL" id="CAL1529101.1"/>
    </source>
</evidence>
<feature type="disulfide bond" evidence="11">
    <location>
        <begin position="828"/>
        <end position="838"/>
    </location>
</feature>
<comment type="caution">
    <text evidence="11">Lacks conserved residue(s) required for the propagation of feature annotation.</text>
</comment>
<protein>
    <recommendedName>
        <fullName evidence="14">EGF-like domain-containing protein</fullName>
    </recommendedName>
</protein>
<feature type="domain" description="EGF-like" evidence="14">
    <location>
        <begin position="782"/>
        <end position="823"/>
    </location>
</feature>
<feature type="transmembrane region" description="Helical" evidence="12">
    <location>
        <begin position="234"/>
        <end position="253"/>
    </location>
</feature>
<keyword evidence="12" id="KW-0472">Membrane</keyword>
<keyword evidence="16" id="KW-1185">Reference proteome</keyword>
<evidence type="ECO:0000256" key="1">
    <source>
        <dbReference type="ARBA" id="ARBA00004498"/>
    </source>
</evidence>
<dbReference type="Gene3D" id="2.10.25.10">
    <property type="entry name" value="Laminin"/>
    <property type="match status" value="11"/>
</dbReference>
<evidence type="ECO:0000256" key="9">
    <source>
        <dbReference type="ARBA" id="ARBA00023157"/>
    </source>
</evidence>
<keyword evidence="5 11" id="KW-0245">EGF-like domain</keyword>
<accession>A0AAV2HAP9</accession>
<evidence type="ECO:0000259" key="14">
    <source>
        <dbReference type="PROSITE" id="PS50026"/>
    </source>
</evidence>
<feature type="transmembrane region" description="Helical" evidence="12">
    <location>
        <begin position="389"/>
        <end position="407"/>
    </location>
</feature>
<dbReference type="PANTHER" id="PTHR24050:SF27">
    <property type="entry name" value="FIBRILLIN-1"/>
    <property type="match status" value="1"/>
</dbReference>
<dbReference type="SUPFAM" id="SSF57196">
    <property type="entry name" value="EGF/Laminin"/>
    <property type="match status" value="3"/>
</dbReference>
<feature type="domain" description="EGF-like" evidence="14">
    <location>
        <begin position="740"/>
        <end position="781"/>
    </location>
</feature>
<feature type="transmembrane region" description="Helical" evidence="12">
    <location>
        <begin position="296"/>
        <end position="315"/>
    </location>
</feature>